<dbReference type="PANTHER" id="PTHR33336:SF3">
    <property type="entry name" value="ABM DOMAIN-CONTAINING PROTEIN"/>
    <property type="match status" value="1"/>
</dbReference>
<dbReference type="Proteomes" id="UP000541352">
    <property type="component" value="Unassembled WGS sequence"/>
</dbReference>
<dbReference type="PANTHER" id="PTHR33336">
    <property type="entry name" value="QUINOL MONOOXYGENASE YGIN-RELATED"/>
    <property type="match status" value="1"/>
</dbReference>
<gene>
    <name evidence="2" type="ORF">FHS57_000931</name>
</gene>
<evidence type="ECO:0000313" key="2">
    <source>
        <dbReference type="EMBL" id="MBB3836949.1"/>
    </source>
</evidence>
<dbReference type="AlphaFoldDB" id="A0A7W5ZHD7"/>
<dbReference type="GO" id="GO:0004497">
    <property type="term" value="F:monooxygenase activity"/>
    <property type="evidence" value="ECO:0007669"/>
    <property type="project" value="UniProtKB-KW"/>
</dbReference>
<dbReference type="PROSITE" id="PS51725">
    <property type="entry name" value="ABM"/>
    <property type="match status" value="1"/>
</dbReference>
<dbReference type="InterPro" id="IPR011008">
    <property type="entry name" value="Dimeric_a/b-barrel"/>
</dbReference>
<feature type="domain" description="ABM" evidence="1">
    <location>
        <begin position="2"/>
        <end position="91"/>
    </location>
</feature>
<sequence>MLIRIVRMTFQPEKVADFLDVFEQSKEKIRARQGCHRLELLRDLNHSNVYLTYSYWDDEAALNAYRDSELFKTTWAKTKVLFADKPTAYSVERLQELA</sequence>
<accession>A0A7W5ZHD7</accession>
<evidence type="ECO:0000313" key="3">
    <source>
        <dbReference type="Proteomes" id="UP000541352"/>
    </source>
</evidence>
<evidence type="ECO:0000259" key="1">
    <source>
        <dbReference type="PROSITE" id="PS51725"/>
    </source>
</evidence>
<dbReference type="Pfam" id="PF03992">
    <property type="entry name" value="ABM"/>
    <property type="match status" value="1"/>
</dbReference>
<organism evidence="2 3">
    <name type="scientific">Runella defluvii</name>
    <dbReference type="NCBI Taxonomy" id="370973"/>
    <lineage>
        <taxon>Bacteria</taxon>
        <taxon>Pseudomonadati</taxon>
        <taxon>Bacteroidota</taxon>
        <taxon>Cytophagia</taxon>
        <taxon>Cytophagales</taxon>
        <taxon>Spirosomataceae</taxon>
        <taxon>Runella</taxon>
    </lineage>
</organism>
<reference evidence="2 3" key="1">
    <citation type="submission" date="2020-08" db="EMBL/GenBank/DDBJ databases">
        <title>Genomic Encyclopedia of Type Strains, Phase IV (KMG-IV): sequencing the most valuable type-strain genomes for metagenomic binning, comparative biology and taxonomic classification.</title>
        <authorList>
            <person name="Goeker M."/>
        </authorList>
    </citation>
    <scope>NUCLEOTIDE SEQUENCE [LARGE SCALE GENOMIC DNA]</scope>
    <source>
        <strain evidence="2 3">DSM 17976</strain>
    </source>
</reference>
<dbReference type="EMBL" id="JACIBY010000001">
    <property type="protein sequence ID" value="MBB3836949.1"/>
    <property type="molecule type" value="Genomic_DNA"/>
</dbReference>
<protein>
    <submittedName>
        <fullName evidence="2">Quinol monooxygenase YgiN</fullName>
    </submittedName>
</protein>
<dbReference type="Gene3D" id="3.30.70.100">
    <property type="match status" value="1"/>
</dbReference>
<proteinExistence type="predicted"/>
<keyword evidence="3" id="KW-1185">Reference proteome</keyword>
<comment type="caution">
    <text evidence="2">The sequence shown here is derived from an EMBL/GenBank/DDBJ whole genome shotgun (WGS) entry which is preliminary data.</text>
</comment>
<dbReference type="RefSeq" id="WP_183971690.1">
    <property type="nucleotide sequence ID" value="NZ_JACIBY010000001.1"/>
</dbReference>
<dbReference type="InterPro" id="IPR007138">
    <property type="entry name" value="ABM_dom"/>
</dbReference>
<keyword evidence="2" id="KW-0560">Oxidoreductase</keyword>
<dbReference type="InterPro" id="IPR050744">
    <property type="entry name" value="AI-2_Isomerase_LsrG"/>
</dbReference>
<name>A0A7W5ZHD7_9BACT</name>
<dbReference type="SUPFAM" id="SSF54909">
    <property type="entry name" value="Dimeric alpha+beta barrel"/>
    <property type="match status" value="1"/>
</dbReference>
<keyword evidence="2" id="KW-0503">Monooxygenase</keyword>